<feature type="transmembrane region" description="Helical" evidence="2">
    <location>
        <begin position="71"/>
        <end position="95"/>
    </location>
</feature>
<feature type="region of interest" description="Disordered" evidence="1">
    <location>
        <begin position="273"/>
        <end position="377"/>
    </location>
</feature>
<feature type="compositionally biased region" description="Polar residues" evidence="1">
    <location>
        <begin position="273"/>
        <end position="282"/>
    </location>
</feature>
<feature type="compositionally biased region" description="Low complexity" evidence="1">
    <location>
        <begin position="289"/>
        <end position="303"/>
    </location>
</feature>
<keyword evidence="2" id="KW-0472">Membrane</keyword>
<evidence type="ECO:0000256" key="2">
    <source>
        <dbReference type="SAM" id="Phobius"/>
    </source>
</evidence>
<dbReference type="Proteomes" id="UP000612899">
    <property type="component" value="Unassembled WGS sequence"/>
</dbReference>
<evidence type="ECO:0000313" key="4">
    <source>
        <dbReference type="Proteomes" id="UP000612899"/>
    </source>
</evidence>
<feature type="transmembrane region" description="Helical" evidence="2">
    <location>
        <begin position="178"/>
        <end position="199"/>
    </location>
</feature>
<dbReference type="InterPro" id="IPR008910">
    <property type="entry name" value="MSC_TM_helix"/>
</dbReference>
<comment type="caution">
    <text evidence="3">The sequence shown here is derived from an EMBL/GenBank/DDBJ whole genome shotgun (WGS) entry which is preliminary data.</text>
</comment>
<dbReference type="EMBL" id="BONY01000020">
    <property type="protein sequence ID" value="GIH05628.1"/>
    <property type="molecule type" value="Genomic_DNA"/>
</dbReference>
<feature type="transmembrane region" description="Helical" evidence="2">
    <location>
        <begin position="147"/>
        <end position="166"/>
    </location>
</feature>
<keyword evidence="2" id="KW-1133">Transmembrane helix</keyword>
<dbReference type="Gene3D" id="1.10.287.1260">
    <property type="match status" value="1"/>
</dbReference>
<protein>
    <submittedName>
        <fullName evidence="3">Uncharacterized protein</fullName>
    </submittedName>
</protein>
<feature type="transmembrane region" description="Helical" evidence="2">
    <location>
        <begin position="17"/>
        <end position="38"/>
    </location>
</feature>
<feature type="transmembrane region" description="Helical" evidence="2">
    <location>
        <begin position="115"/>
        <end position="135"/>
    </location>
</feature>
<organism evidence="3 4">
    <name type="scientific">Rhizocola hellebori</name>
    <dbReference type="NCBI Taxonomy" id="1392758"/>
    <lineage>
        <taxon>Bacteria</taxon>
        <taxon>Bacillati</taxon>
        <taxon>Actinomycetota</taxon>
        <taxon>Actinomycetes</taxon>
        <taxon>Micromonosporales</taxon>
        <taxon>Micromonosporaceae</taxon>
        <taxon>Rhizocola</taxon>
    </lineage>
</organism>
<feature type="compositionally biased region" description="Low complexity" evidence="1">
    <location>
        <begin position="321"/>
        <end position="354"/>
    </location>
</feature>
<feature type="compositionally biased region" description="Pro residues" evidence="1">
    <location>
        <begin position="304"/>
        <end position="320"/>
    </location>
</feature>
<keyword evidence="4" id="KW-1185">Reference proteome</keyword>
<name>A0A8J3Q7N2_9ACTN</name>
<dbReference type="AlphaFoldDB" id="A0A8J3Q7N2"/>
<evidence type="ECO:0000313" key="3">
    <source>
        <dbReference type="EMBL" id="GIH05628.1"/>
    </source>
</evidence>
<reference evidence="3" key="1">
    <citation type="submission" date="2021-01" db="EMBL/GenBank/DDBJ databases">
        <title>Whole genome shotgun sequence of Rhizocola hellebori NBRC 109834.</title>
        <authorList>
            <person name="Komaki H."/>
            <person name="Tamura T."/>
        </authorList>
    </citation>
    <scope>NUCLEOTIDE SEQUENCE</scope>
    <source>
        <strain evidence="3">NBRC 109834</strain>
    </source>
</reference>
<keyword evidence="2" id="KW-0812">Transmembrane</keyword>
<dbReference type="Pfam" id="PF05552">
    <property type="entry name" value="MS_channel_1st_1"/>
    <property type="match status" value="2"/>
</dbReference>
<proteinExistence type="predicted"/>
<accession>A0A8J3Q7N2</accession>
<evidence type="ECO:0000256" key="1">
    <source>
        <dbReference type="SAM" id="MobiDB-lite"/>
    </source>
</evidence>
<sequence>MDIGAAVADMWRTVIVFIPKAVAFVAILVIGWLVARFLRKWVDRLLERVGFDRAVQRGGLRRWLAGGKYDASGIVATLVYYAVLLFTLQLAFGLWGPNPVSDLIQGVIAWLPKALVAIVIIVVAAALASAVKDVVSSALAGLSYGRLLASLASFFIIGLGIIAALNQVGIATTVTMPVLIAVLATVAGILIVGVGGGMIRPMQQRWERWLGRAEQESENLKEHIQAHAAGRRDAIAAAEAQAQAEAARVRAESASADETQLVPVAAVTGTARPVNSSVQTQKLPRITDQSAPSQPAQAVQASPPVRPAQPPQPAQPPKAAQPPQAAQPVQASQPVRPAQPPQATEPTQATQPAPSERPTERTRAPKQVEPADPGNDQ</sequence>
<gene>
    <name evidence="3" type="ORF">Rhe02_36950</name>
</gene>